<evidence type="ECO:0000313" key="1">
    <source>
        <dbReference type="EMBL" id="KRG54088.1"/>
    </source>
</evidence>
<dbReference type="Proteomes" id="UP000050902">
    <property type="component" value="Unassembled WGS sequence"/>
</dbReference>
<sequence length="126" mass="13456">MISHDSPLPTCSAGHPARLMPFASILGETKAKGLPVMVLSMVDGDLYLADRAEESREVISDAVLKAGPNFRAALDPRRLISALSSVDSNVIALHAPESGKKTASWLLYEDEGDHAANAHLIVQINL</sequence>
<keyword evidence="2" id="KW-1185">Reference proteome</keyword>
<comment type="caution">
    <text evidence="1">The sequence shown here is derived from an EMBL/GenBank/DDBJ whole genome shotgun (WGS) entry which is preliminary data.</text>
</comment>
<name>A0ABR5NFT1_9GAMM</name>
<proteinExistence type="predicted"/>
<reference evidence="1 2" key="1">
    <citation type="submission" date="2015-05" db="EMBL/GenBank/DDBJ databases">
        <title>Genome sequencing and analysis of members of genus Stenotrophomonas.</title>
        <authorList>
            <person name="Patil P.P."/>
            <person name="Midha S."/>
            <person name="Patil P.B."/>
        </authorList>
    </citation>
    <scope>NUCLEOTIDE SEQUENCE [LARGE SCALE GENOMIC DNA]</scope>
    <source>
        <strain evidence="1 2">DSM 12575</strain>
    </source>
</reference>
<dbReference type="EMBL" id="LDJG01000036">
    <property type="protein sequence ID" value="KRG54088.1"/>
    <property type="molecule type" value="Genomic_DNA"/>
</dbReference>
<organism evidence="1 2">
    <name type="scientific">Stenotrophomonas nitritireducens</name>
    <dbReference type="NCBI Taxonomy" id="83617"/>
    <lineage>
        <taxon>Bacteria</taxon>
        <taxon>Pseudomonadati</taxon>
        <taxon>Pseudomonadota</taxon>
        <taxon>Gammaproteobacteria</taxon>
        <taxon>Lysobacterales</taxon>
        <taxon>Lysobacteraceae</taxon>
        <taxon>Stenotrophomonas</taxon>
    </lineage>
</organism>
<protein>
    <submittedName>
        <fullName evidence="1">Uncharacterized protein</fullName>
    </submittedName>
</protein>
<gene>
    <name evidence="1" type="ORF">ABB22_16845</name>
</gene>
<accession>A0ABR5NFT1</accession>
<evidence type="ECO:0000313" key="2">
    <source>
        <dbReference type="Proteomes" id="UP000050902"/>
    </source>
</evidence>